<keyword evidence="3 7" id="KW-1133">Transmembrane helix</keyword>
<dbReference type="InterPro" id="IPR053160">
    <property type="entry name" value="MFS_DHA3_Transporter"/>
</dbReference>
<keyword evidence="5 7" id="KW-0472">Membrane</keyword>
<keyword evidence="4" id="KW-0805">Transcription regulation</keyword>
<evidence type="ECO:0000256" key="3">
    <source>
        <dbReference type="ARBA" id="ARBA00022989"/>
    </source>
</evidence>
<dbReference type="InterPro" id="IPR041916">
    <property type="entry name" value="Anti_sigma_zinc_sf"/>
</dbReference>
<organism evidence="9 10">
    <name type="scientific">Antrihabitans cavernicola</name>
    <dbReference type="NCBI Taxonomy" id="2495913"/>
    <lineage>
        <taxon>Bacteria</taxon>
        <taxon>Bacillati</taxon>
        <taxon>Actinomycetota</taxon>
        <taxon>Actinomycetes</taxon>
        <taxon>Mycobacteriales</taxon>
        <taxon>Nocardiaceae</taxon>
        <taxon>Antrihabitans</taxon>
    </lineage>
</organism>
<feature type="transmembrane region" description="Helical" evidence="7">
    <location>
        <begin position="6"/>
        <end position="27"/>
    </location>
</feature>
<dbReference type="InterPro" id="IPR027383">
    <property type="entry name" value="Znf_put"/>
</dbReference>
<evidence type="ECO:0000256" key="5">
    <source>
        <dbReference type="ARBA" id="ARBA00023136"/>
    </source>
</evidence>
<dbReference type="PANTHER" id="PTHR23530:SF1">
    <property type="entry name" value="PERMEASE, MAJOR FACILITATOR SUPERFAMILY-RELATED"/>
    <property type="match status" value="1"/>
</dbReference>
<feature type="transmembrane region" description="Helical" evidence="7">
    <location>
        <begin position="65"/>
        <end position="87"/>
    </location>
</feature>
<dbReference type="InterPro" id="IPR020846">
    <property type="entry name" value="MFS_dom"/>
</dbReference>
<feature type="transmembrane region" description="Helical" evidence="7">
    <location>
        <begin position="272"/>
        <end position="293"/>
    </location>
</feature>
<feature type="transmembrane region" description="Helical" evidence="7">
    <location>
        <begin position="108"/>
        <end position="129"/>
    </location>
</feature>
<evidence type="ECO:0000256" key="4">
    <source>
        <dbReference type="ARBA" id="ARBA00023015"/>
    </source>
</evidence>
<dbReference type="Pfam" id="PF13490">
    <property type="entry name" value="zf-HC2"/>
    <property type="match status" value="1"/>
</dbReference>
<comment type="subcellular location">
    <subcellularLocation>
        <location evidence="1">Cell membrane</location>
        <topology evidence="1">Multi-pass membrane protein</topology>
    </subcellularLocation>
</comment>
<feature type="transmembrane region" description="Helical" evidence="7">
    <location>
        <begin position="333"/>
        <end position="352"/>
    </location>
</feature>
<dbReference type="Gene3D" id="1.10.10.1320">
    <property type="entry name" value="Anti-sigma factor, zinc-finger domain"/>
    <property type="match status" value="1"/>
</dbReference>
<gene>
    <name evidence="9" type="ORF">FOY51_14155</name>
</gene>
<evidence type="ECO:0000256" key="1">
    <source>
        <dbReference type="ARBA" id="ARBA00004651"/>
    </source>
</evidence>
<keyword evidence="6" id="KW-0804">Transcription</keyword>
<evidence type="ECO:0000313" key="10">
    <source>
        <dbReference type="Proteomes" id="UP000322244"/>
    </source>
</evidence>
<dbReference type="OrthoDB" id="129419at2"/>
<proteinExistence type="predicted"/>
<evidence type="ECO:0000313" key="9">
    <source>
        <dbReference type="EMBL" id="KAA0022373.1"/>
    </source>
</evidence>
<feature type="transmembrane region" description="Helical" evidence="7">
    <location>
        <begin position="39"/>
        <end position="59"/>
    </location>
</feature>
<dbReference type="PROSITE" id="PS50850">
    <property type="entry name" value="MFS"/>
    <property type="match status" value="1"/>
</dbReference>
<evidence type="ECO:0000256" key="7">
    <source>
        <dbReference type="SAM" id="Phobius"/>
    </source>
</evidence>
<dbReference type="Proteomes" id="UP000322244">
    <property type="component" value="Unassembled WGS sequence"/>
</dbReference>
<dbReference type="PANTHER" id="PTHR23530">
    <property type="entry name" value="TRANSPORT PROTEIN-RELATED"/>
    <property type="match status" value="1"/>
</dbReference>
<accession>A0A5A7SCQ2</accession>
<feature type="transmembrane region" description="Helical" evidence="7">
    <location>
        <begin position="305"/>
        <end position="327"/>
    </location>
</feature>
<dbReference type="SUPFAM" id="SSF103473">
    <property type="entry name" value="MFS general substrate transporter"/>
    <property type="match status" value="1"/>
</dbReference>
<dbReference type="InterPro" id="IPR011701">
    <property type="entry name" value="MFS"/>
</dbReference>
<feature type="transmembrane region" description="Helical" evidence="7">
    <location>
        <begin position="208"/>
        <end position="236"/>
    </location>
</feature>
<evidence type="ECO:0000256" key="6">
    <source>
        <dbReference type="ARBA" id="ARBA00023163"/>
    </source>
</evidence>
<dbReference type="Gene3D" id="1.20.1250.20">
    <property type="entry name" value="MFS general substrate transporter like domains"/>
    <property type="match status" value="1"/>
</dbReference>
<evidence type="ECO:0000259" key="8">
    <source>
        <dbReference type="PROSITE" id="PS50850"/>
    </source>
</evidence>
<comment type="caution">
    <text evidence="9">The sequence shown here is derived from an EMBL/GenBank/DDBJ whole genome shotgun (WGS) entry which is preliminary data.</text>
</comment>
<reference evidence="9 10" key="1">
    <citation type="submission" date="2019-07" db="EMBL/GenBank/DDBJ databases">
        <title>Rhodococcus cavernicolus sp. nov., isolated from a cave.</title>
        <authorList>
            <person name="Lee S.D."/>
        </authorList>
    </citation>
    <scope>NUCLEOTIDE SEQUENCE [LARGE SCALE GENOMIC DNA]</scope>
    <source>
        <strain evidence="9 10">C1-24</strain>
    </source>
</reference>
<name>A0A5A7SCQ2_9NOCA</name>
<evidence type="ECO:0000256" key="2">
    <source>
        <dbReference type="ARBA" id="ARBA00022692"/>
    </source>
</evidence>
<protein>
    <submittedName>
        <fullName evidence="9">MFS transporter</fullName>
    </submittedName>
</protein>
<dbReference type="GO" id="GO:0022857">
    <property type="term" value="F:transmembrane transporter activity"/>
    <property type="evidence" value="ECO:0007669"/>
    <property type="project" value="InterPro"/>
</dbReference>
<feature type="transmembrane region" description="Helical" evidence="7">
    <location>
        <begin position="183"/>
        <end position="202"/>
    </location>
</feature>
<feature type="transmembrane region" description="Helical" evidence="7">
    <location>
        <begin position="135"/>
        <end position="153"/>
    </location>
</feature>
<sequence>MTDIGFTARSVAVMAAAYAAVVPLLEVPSGVLADRSSRTRMMACGTVALLVSSLLGGLSHNVPTYIAAAMVLGVYFAISSGTVDSIVYDMVIEETGSSDSYEMWIGRVRLVESCALVISALGGGVLAAVTSARATYFFTLPFIAVAVLVFLRVDEPRLHQEGERVAVRAHLAQTYRTMITEPAVRQVMLLAALVGLLSQAVFEFGPLWLVALAAPAALFGPYWAALVATLGIGAVITSKIDLDRRGTTAVLAVVTAGAAATLALTHSLTAVIVAQAVLALMLAIFGIHAGKVLHDCVPSNVRAGVSSGVGTLSWMLFLPFSLAFGWFAHSQGVVRAGWFFAVAAALIAILSITTTVTSRPLPEPEEPELACQQFVELVTGYLDGALPAEQRDAVRAHLDTCDGCSDYLHQVQFILQALAAAGPQKPV</sequence>
<keyword evidence="10" id="KW-1185">Reference proteome</keyword>
<dbReference type="AlphaFoldDB" id="A0A5A7SCQ2"/>
<feature type="domain" description="Major facilitator superfamily (MFS) profile" evidence="8">
    <location>
        <begin position="1"/>
        <end position="359"/>
    </location>
</feature>
<keyword evidence="2 7" id="KW-0812">Transmembrane</keyword>
<dbReference type="InterPro" id="IPR036259">
    <property type="entry name" value="MFS_trans_sf"/>
</dbReference>
<dbReference type="GO" id="GO:0005886">
    <property type="term" value="C:plasma membrane"/>
    <property type="evidence" value="ECO:0007669"/>
    <property type="project" value="UniProtKB-SubCell"/>
</dbReference>
<feature type="transmembrane region" description="Helical" evidence="7">
    <location>
        <begin position="248"/>
        <end position="266"/>
    </location>
</feature>
<dbReference type="Pfam" id="PF07690">
    <property type="entry name" value="MFS_1"/>
    <property type="match status" value="1"/>
</dbReference>
<dbReference type="EMBL" id="VLNY01000006">
    <property type="protein sequence ID" value="KAA0022373.1"/>
    <property type="molecule type" value="Genomic_DNA"/>
</dbReference>